<dbReference type="Pfam" id="PF00126">
    <property type="entry name" value="HTH_1"/>
    <property type="match status" value="1"/>
</dbReference>
<dbReference type="SUPFAM" id="SSF53850">
    <property type="entry name" value="Periplasmic binding protein-like II"/>
    <property type="match status" value="1"/>
</dbReference>
<dbReference type="PRINTS" id="PR00039">
    <property type="entry name" value="HTHLYSR"/>
</dbReference>
<reference evidence="7" key="1">
    <citation type="journal article" date="2019" name="Int. J. Syst. Evol. Microbiol.">
        <title>The Global Catalogue of Microorganisms (GCM) 10K type strain sequencing project: providing services to taxonomists for standard genome sequencing and annotation.</title>
        <authorList>
            <consortium name="The Broad Institute Genomics Platform"/>
            <consortium name="The Broad Institute Genome Sequencing Center for Infectious Disease"/>
            <person name="Wu L."/>
            <person name="Ma J."/>
        </authorList>
    </citation>
    <scope>NUCLEOTIDE SEQUENCE [LARGE SCALE GENOMIC DNA]</scope>
    <source>
        <strain evidence="7">KCTC 12848</strain>
    </source>
</reference>
<organism evidence="6 7">
    <name type="scientific">Microbulbifer halophilus</name>
    <dbReference type="NCBI Taxonomy" id="453963"/>
    <lineage>
        <taxon>Bacteria</taxon>
        <taxon>Pseudomonadati</taxon>
        <taxon>Pseudomonadota</taxon>
        <taxon>Gammaproteobacteria</taxon>
        <taxon>Cellvibrionales</taxon>
        <taxon>Microbulbiferaceae</taxon>
        <taxon>Microbulbifer</taxon>
    </lineage>
</organism>
<evidence type="ECO:0000256" key="3">
    <source>
        <dbReference type="ARBA" id="ARBA00023125"/>
    </source>
</evidence>
<proteinExistence type="inferred from homology"/>
<dbReference type="PROSITE" id="PS50931">
    <property type="entry name" value="HTH_LYSR"/>
    <property type="match status" value="1"/>
</dbReference>
<dbReference type="PANTHER" id="PTHR30537">
    <property type="entry name" value="HTH-TYPE TRANSCRIPTIONAL REGULATOR"/>
    <property type="match status" value="1"/>
</dbReference>
<dbReference type="SUPFAM" id="SSF46785">
    <property type="entry name" value="Winged helix' DNA-binding domain"/>
    <property type="match status" value="1"/>
</dbReference>
<protein>
    <submittedName>
        <fullName evidence="6">LysR substrate-binding domain-containing protein</fullName>
    </submittedName>
</protein>
<dbReference type="InterPro" id="IPR005119">
    <property type="entry name" value="LysR_subst-bd"/>
</dbReference>
<dbReference type="Proteomes" id="UP001597425">
    <property type="component" value="Unassembled WGS sequence"/>
</dbReference>
<keyword evidence="4" id="KW-0804">Transcription</keyword>
<feature type="domain" description="HTH lysR-type" evidence="5">
    <location>
        <begin position="8"/>
        <end position="63"/>
    </location>
</feature>
<evidence type="ECO:0000313" key="7">
    <source>
        <dbReference type="Proteomes" id="UP001597425"/>
    </source>
</evidence>
<keyword evidence="3" id="KW-0238">DNA-binding</keyword>
<dbReference type="Gene3D" id="3.40.190.10">
    <property type="entry name" value="Periplasmic binding protein-like II"/>
    <property type="match status" value="2"/>
</dbReference>
<dbReference type="PANTHER" id="PTHR30537:SF26">
    <property type="entry name" value="GLYCINE CLEAVAGE SYSTEM TRANSCRIPTIONAL ACTIVATOR"/>
    <property type="match status" value="1"/>
</dbReference>
<comment type="similarity">
    <text evidence="1">Belongs to the LysR transcriptional regulatory family.</text>
</comment>
<keyword evidence="2" id="KW-0805">Transcription regulation</keyword>
<keyword evidence="7" id="KW-1185">Reference proteome</keyword>
<dbReference type="InterPro" id="IPR000847">
    <property type="entry name" value="LysR_HTH_N"/>
</dbReference>
<dbReference type="RefSeq" id="WP_265721421.1">
    <property type="nucleotide sequence ID" value="NZ_JAPIVK010000011.1"/>
</dbReference>
<dbReference type="Pfam" id="PF03466">
    <property type="entry name" value="LysR_substrate"/>
    <property type="match status" value="1"/>
</dbReference>
<dbReference type="EMBL" id="JBHUJD010000007">
    <property type="protein sequence ID" value="MFD2310146.1"/>
    <property type="molecule type" value="Genomic_DNA"/>
</dbReference>
<dbReference type="InterPro" id="IPR036388">
    <property type="entry name" value="WH-like_DNA-bd_sf"/>
</dbReference>
<comment type="caution">
    <text evidence="6">The sequence shown here is derived from an EMBL/GenBank/DDBJ whole genome shotgun (WGS) entry which is preliminary data.</text>
</comment>
<sequence length="297" mass="33247">MFDRPGSLNSIRVFESAARRGSFKEAAEELHITPTAVSHQIRNLEAQLNVALFERRTRAVFLTEAGTRLADAARLSLQTLADAVEEISGRPGTLTINTTSAFATLWLVPRLPSFYRCCPDLWVVVQSDERLVDLKRERQVDIAIRYGRPPGEGGAEPLLQENFGLYGSADSLARLQKGESVPLFETRWQNRRLPPVTAAQWLERFAPHGEKVEHYHYDQELQVIQAALVGQGLAFASELLVESAVRRGWLRPYRGACQLPGFGYYLLTVDGDRRPKVARFRTWLKEQLSAAAGDGGD</sequence>
<evidence type="ECO:0000313" key="6">
    <source>
        <dbReference type="EMBL" id="MFD2310146.1"/>
    </source>
</evidence>
<accession>A0ABW5E971</accession>
<name>A0ABW5E971_9GAMM</name>
<evidence type="ECO:0000259" key="5">
    <source>
        <dbReference type="PROSITE" id="PS50931"/>
    </source>
</evidence>
<evidence type="ECO:0000256" key="1">
    <source>
        <dbReference type="ARBA" id="ARBA00009437"/>
    </source>
</evidence>
<evidence type="ECO:0000256" key="4">
    <source>
        <dbReference type="ARBA" id="ARBA00023163"/>
    </source>
</evidence>
<dbReference type="InterPro" id="IPR058163">
    <property type="entry name" value="LysR-type_TF_proteobact-type"/>
</dbReference>
<evidence type="ECO:0000256" key="2">
    <source>
        <dbReference type="ARBA" id="ARBA00023015"/>
    </source>
</evidence>
<dbReference type="Gene3D" id="1.10.10.10">
    <property type="entry name" value="Winged helix-like DNA-binding domain superfamily/Winged helix DNA-binding domain"/>
    <property type="match status" value="1"/>
</dbReference>
<dbReference type="InterPro" id="IPR036390">
    <property type="entry name" value="WH_DNA-bd_sf"/>
</dbReference>
<gene>
    <name evidence="6" type="ORF">ACFSKX_06915</name>
</gene>